<feature type="compositionally biased region" description="Polar residues" evidence="1">
    <location>
        <begin position="34"/>
        <end position="43"/>
    </location>
</feature>
<dbReference type="HOGENOM" id="CLU_375505_0_0_1"/>
<feature type="compositionally biased region" description="Acidic residues" evidence="1">
    <location>
        <begin position="584"/>
        <end position="615"/>
    </location>
</feature>
<feature type="region of interest" description="Disordered" evidence="1">
    <location>
        <begin position="774"/>
        <end position="851"/>
    </location>
</feature>
<feature type="compositionally biased region" description="Polar residues" evidence="1">
    <location>
        <begin position="481"/>
        <end position="502"/>
    </location>
</feature>
<feature type="region of interest" description="Disordered" evidence="1">
    <location>
        <begin position="370"/>
        <end position="505"/>
    </location>
</feature>
<sequence length="877" mass="95225">MDDLNQKITRPPTFGTTTTTTTDSADSAGLFGASTISQASSSRLGRPPITMSLAAGTPTRKRHISRLERENPDIDPEILAVIDPNKPIGEQIAKIKAAAKNSSSSPRATTPAGSDAFRRSLPSNFNASRSVMSFGSSTMSNSQGKRQTSGELGKGDHGAIEAMKRKALEERQNRQRRLSQSRTSYAGSVLSNGDFNRSRLSNSSYGMSRIGLHSSTGSVRQLSSSLGNRPALPGPSSTSGSPPTVKGFHNLTYVQSILAKKEASQSSRASTPADSPKPDNPWASLAAKARSQLAENNKELQAERQAKRRQEAVRQEMERERARRDARMEILAVLAKEEEEALKRQEEALLNITNRKRDASGTLRYSPDIAINNSIHPYGSSEAKNPRKRSPCEEMSPRKVQPAKRTRSSEPDDHAAAATSNGPPKLTDRKLMPPPPTPTPRTATQSSNGSTPILFSQPASTGQTTPPSTSNSFALDPKPSFEQSFSENDPASFHSANASFGSYSFGLFDGDQDMNGQGQPVQLAVTDHGYEIINPSEEPMIGQPVKAPALPSPPTAKVLVPPPIVRDFAYPMLPDGTQHTGSDTEPDDDDEEEMVEDDSDDEEETGQGESVEEQTGEPVVIDLLDSDDEAEEPAHFAEPDNYYDEDDEDEEDDGEEGEEEEEEEEEVVSDEDEEEEEEQGDDDGEEEVEDEDNSEGLDAEHEEYNEEIFEEPEEDETIDPRAEIIEVYSSPPPSEIQHVTTAVETNGSPSVIPDSFAAEHENPTFESELFVCDHDAEDKHGGNDDATELPSPGNQNSQEAVWYRSDDGRLMRSSSPEIVNDDSAAAAANIQNGVGHPHSNENLDDDNMDDAEIAVDPSLLKASMDVATSVPAAVHSH</sequence>
<feature type="compositionally biased region" description="Low complexity" evidence="1">
    <location>
        <begin position="234"/>
        <end position="244"/>
    </location>
</feature>
<feature type="compositionally biased region" description="Acidic residues" evidence="1">
    <location>
        <begin position="842"/>
        <end position="851"/>
    </location>
</feature>
<evidence type="ECO:0000313" key="2">
    <source>
        <dbReference type="EMBL" id="EPS42993.1"/>
    </source>
</evidence>
<dbReference type="OrthoDB" id="5422016at2759"/>
<feature type="region of interest" description="Disordered" evidence="1">
    <location>
        <begin position="1"/>
        <end position="69"/>
    </location>
</feature>
<reference evidence="3" key="2">
    <citation type="submission" date="2013-04" db="EMBL/GenBank/DDBJ databases">
        <title>Genomic mechanisms accounting for the adaptation to parasitism in nematode-trapping fungi.</title>
        <authorList>
            <person name="Ahren D.G."/>
        </authorList>
    </citation>
    <scope>NUCLEOTIDE SEQUENCE [LARGE SCALE GENOMIC DNA]</scope>
    <source>
        <strain evidence="3">CBS 200.50</strain>
    </source>
</reference>
<feature type="compositionally biased region" description="Basic and acidic residues" evidence="1">
    <location>
        <begin position="153"/>
        <end position="173"/>
    </location>
</feature>
<feature type="region of interest" description="Disordered" evidence="1">
    <location>
        <begin position="567"/>
        <end position="723"/>
    </location>
</feature>
<comment type="caution">
    <text evidence="2">The sequence shown here is derived from an EMBL/GenBank/DDBJ whole genome shotgun (WGS) entry which is preliminary data.</text>
</comment>
<dbReference type="STRING" id="1284197.S8BU47"/>
<proteinExistence type="predicted"/>
<feature type="compositionally biased region" description="Acidic residues" evidence="1">
    <location>
        <begin position="641"/>
        <end position="717"/>
    </location>
</feature>
<feature type="region of interest" description="Disordered" evidence="1">
    <location>
        <begin position="216"/>
        <end position="247"/>
    </location>
</feature>
<name>S8BU47_DACHA</name>
<feature type="compositionally biased region" description="Basic and acidic residues" evidence="1">
    <location>
        <begin position="774"/>
        <end position="783"/>
    </location>
</feature>
<dbReference type="Proteomes" id="UP000015100">
    <property type="component" value="Unassembled WGS sequence"/>
</dbReference>
<accession>S8BU47</accession>
<feature type="region of interest" description="Disordered" evidence="1">
    <location>
        <begin position="97"/>
        <end position="198"/>
    </location>
</feature>
<feature type="compositionally biased region" description="Polar residues" evidence="1">
    <location>
        <begin position="264"/>
        <end position="273"/>
    </location>
</feature>
<dbReference type="EMBL" id="AQGS01000093">
    <property type="protein sequence ID" value="EPS42993.1"/>
    <property type="molecule type" value="Genomic_DNA"/>
</dbReference>
<feature type="region of interest" description="Disordered" evidence="1">
    <location>
        <begin position="260"/>
        <end position="323"/>
    </location>
</feature>
<protein>
    <submittedName>
        <fullName evidence="2">Uncharacterized protein</fullName>
    </submittedName>
</protein>
<feature type="compositionally biased region" description="Polar residues" evidence="1">
    <location>
        <begin position="445"/>
        <end position="473"/>
    </location>
</feature>
<evidence type="ECO:0000256" key="1">
    <source>
        <dbReference type="SAM" id="MobiDB-lite"/>
    </source>
</evidence>
<feature type="compositionally biased region" description="Polar residues" evidence="1">
    <location>
        <begin position="121"/>
        <end position="150"/>
    </location>
</feature>
<keyword evidence="3" id="KW-1185">Reference proteome</keyword>
<organism evidence="2 3">
    <name type="scientific">Dactylellina haptotyla (strain CBS 200.50)</name>
    <name type="common">Nematode-trapping fungus</name>
    <name type="synonym">Monacrosporium haptotylum</name>
    <dbReference type="NCBI Taxonomy" id="1284197"/>
    <lineage>
        <taxon>Eukaryota</taxon>
        <taxon>Fungi</taxon>
        <taxon>Dikarya</taxon>
        <taxon>Ascomycota</taxon>
        <taxon>Pezizomycotina</taxon>
        <taxon>Orbiliomycetes</taxon>
        <taxon>Orbiliales</taxon>
        <taxon>Orbiliaceae</taxon>
        <taxon>Dactylellina</taxon>
    </lineage>
</organism>
<evidence type="ECO:0000313" key="3">
    <source>
        <dbReference type="Proteomes" id="UP000015100"/>
    </source>
</evidence>
<dbReference type="AlphaFoldDB" id="S8BU47"/>
<feature type="compositionally biased region" description="Polar residues" evidence="1">
    <location>
        <begin position="185"/>
        <end position="198"/>
    </location>
</feature>
<reference evidence="2 3" key="1">
    <citation type="journal article" date="2013" name="PLoS Genet.">
        <title>Genomic mechanisms accounting for the adaptation to parasitism in nematode-trapping fungi.</title>
        <authorList>
            <person name="Meerupati T."/>
            <person name="Andersson K.M."/>
            <person name="Friman E."/>
            <person name="Kumar D."/>
            <person name="Tunlid A."/>
            <person name="Ahren D."/>
        </authorList>
    </citation>
    <scope>NUCLEOTIDE SEQUENCE [LARGE SCALE GENOMIC DNA]</scope>
    <source>
        <strain evidence="2 3">CBS 200.50</strain>
    </source>
</reference>
<feature type="compositionally biased region" description="Basic and acidic residues" evidence="1">
    <location>
        <begin position="296"/>
        <end position="323"/>
    </location>
</feature>
<dbReference type="OMA" id="ESELFVC"/>
<feature type="compositionally biased region" description="Polar residues" evidence="1">
    <location>
        <begin position="216"/>
        <end position="227"/>
    </location>
</feature>
<gene>
    <name evidence="2" type="ORF">H072_3015</name>
</gene>